<keyword evidence="2" id="KW-0472">Membrane</keyword>
<reference evidence="5" key="1">
    <citation type="journal article" date="2017" name="Acta Aliment.">
        <title>Plant polysaccharide degrading enzyme system of Thermpbifida cellulosilytica TB100 revealed by de novo genome project data.</title>
        <authorList>
            <person name="Toth A."/>
            <person name="Baka E."/>
            <person name="Luzics S."/>
            <person name="Bata-Vidacs I."/>
            <person name="Nagy I."/>
            <person name="Balint B."/>
            <person name="Herceg R."/>
            <person name="Olasz F."/>
            <person name="Wilk T."/>
            <person name="Nagy T."/>
            <person name="Kriszt B."/>
            <person name="Nagy I."/>
            <person name="Kukolya J."/>
        </authorList>
    </citation>
    <scope>NUCLEOTIDE SEQUENCE [LARGE SCALE GENOMIC DNA]</scope>
    <source>
        <strain evidence="5">TB100</strain>
    </source>
</reference>
<comment type="caution">
    <text evidence="4">The sequence shown here is derived from an EMBL/GenBank/DDBJ whole genome shotgun (WGS) entry which is preliminary data.</text>
</comment>
<sequence length="261" mass="28080">MNPRQRRGVLLMILAALGAVVVFFMIVSYVNTLNSELGTYRTVLRLTQDVDPYQPITEDMVEPYEVPAKFFDEQVFLSDLADADEALSQPGSEPVSAAFLEAGTLLQKSMVIPAPALESGEREIAIMINAETGVAGKVSRQSRVDVYASFQPNEQSPACAVRVLTNVEVLDVGDIGSQIDSQTGGTNTVVPVTFRLTPQQALQLTYAESFATKLRLALVSARGSGTPGDMEFCSDDQLRALGEQQDSEQDNGQDSGIPGGN</sequence>
<name>A0A147KCX5_THECS</name>
<keyword evidence="2" id="KW-0812">Transmembrane</keyword>
<organism evidence="4 5">
    <name type="scientific">Thermobifida cellulosilytica TB100</name>
    <dbReference type="NCBI Taxonomy" id="665004"/>
    <lineage>
        <taxon>Bacteria</taxon>
        <taxon>Bacillati</taxon>
        <taxon>Actinomycetota</taxon>
        <taxon>Actinomycetes</taxon>
        <taxon>Streptosporangiales</taxon>
        <taxon>Nocardiopsidaceae</taxon>
        <taxon>Thermobifida</taxon>
    </lineage>
</organism>
<protein>
    <submittedName>
        <fullName evidence="4">Pilus assembly protein CpaB</fullName>
    </submittedName>
</protein>
<dbReference type="AlphaFoldDB" id="A0A147KCX5"/>
<keyword evidence="5" id="KW-1185">Reference proteome</keyword>
<dbReference type="OrthoDB" id="3468004at2"/>
<feature type="transmembrane region" description="Helical" evidence="2">
    <location>
        <begin position="9"/>
        <end position="30"/>
    </location>
</feature>
<evidence type="ECO:0000256" key="1">
    <source>
        <dbReference type="SAM" id="MobiDB-lite"/>
    </source>
</evidence>
<dbReference type="InterPro" id="IPR017592">
    <property type="entry name" value="Pilus_assmbl_Flp-typ_CpaB"/>
</dbReference>
<dbReference type="Proteomes" id="UP000074382">
    <property type="component" value="Unassembled WGS sequence"/>
</dbReference>
<dbReference type="Pfam" id="PF16976">
    <property type="entry name" value="RcpC"/>
    <property type="match status" value="1"/>
</dbReference>
<keyword evidence="2" id="KW-1133">Transmembrane helix</keyword>
<evidence type="ECO:0000313" key="5">
    <source>
        <dbReference type="Proteomes" id="UP000074382"/>
    </source>
</evidence>
<proteinExistence type="predicted"/>
<dbReference type="PATRIC" id="fig|665004.4.peg.3581"/>
<dbReference type="EMBL" id="LGEM01000152">
    <property type="protein sequence ID" value="KUP95142.1"/>
    <property type="molecule type" value="Genomic_DNA"/>
</dbReference>
<dbReference type="RefSeq" id="WP_068758228.1">
    <property type="nucleotide sequence ID" value="NZ_KQ950185.1"/>
</dbReference>
<feature type="region of interest" description="Disordered" evidence="1">
    <location>
        <begin position="223"/>
        <end position="261"/>
    </location>
</feature>
<gene>
    <name evidence="4" type="ORF">AC529_19185</name>
</gene>
<dbReference type="NCBIfam" id="TIGR03177">
    <property type="entry name" value="pilus_cpaB"/>
    <property type="match status" value="1"/>
</dbReference>
<dbReference type="InterPro" id="IPR031571">
    <property type="entry name" value="RcpC_dom"/>
</dbReference>
<accession>A0A147KCX5</accession>
<evidence type="ECO:0000313" key="4">
    <source>
        <dbReference type="EMBL" id="KUP95142.1"/>
    </source>
</evidence>
<evidence type="ECO:0000256" key="2">
    <source>
        <dbReference type="SAM" id="Phobius"/>
    </source>
</evidence>
<evidence type="ECO:0000259" key="3">
    <source>
        <dbReference type="Pfam" id="PF16976"/>
    </source>
</evidence>
<dbReference type="STRING" id="665004.AC529_19185"/>
<feature type="domain" description="Flp pilus assembly protein RcpC/CpaB" evidence="3">
    <location>
        <begin position="116"/>
        <end position="218"/>
    </location>
</feature>